<dbReference type="Proteomes" id="UP000466931">
    <property type="component" value="Chromosome"/>
</dbReference>
<reference evidence="2" key="1">
    <citation type="journal article" date="2019" name="Emerg. Microbes Infect.">
        <title>Comprehensive subspecies identification of 175 nontuberculous mycobacteria species based on 7547 genomic profiles.</title>
        <authorList>
            <person name="Matsumoto Y."/>
            <person name="Kinjo T."/>
            <person name="Motooka D."/>
            <person name="Nabeya D."/>
            <person name="Jung N."/>
            <person name="Uechi K."/>
            <person name="Horii T."/>
            <person name="Iida T."/>
            <person name="Fujita J."/>
            <person name="Nakamura S."/>
        </authorList>
    </citation>
    <scope>NUCLEOTIDE SEQUENCE [LARGE SCALE GENOMIC DNA]</scope>
    <source>
        <strain evidence="2">JCM 13671</strain>
    </source>
</reference>
<dbReference type="OrthoDB" id="4668401at2"/>
<dbReference type="EMBL" id="AP022612">
    <property type="protein sequence ID" value="BBZ35127.1"/>
    <property type="molecule type" value="Genomic_DNA"/>
</dbReference>
<accession>A0A7I7Y0L0</accession>
<gene>
    <name evidence="2" type="ORF">MCNF_37320</name>
</gene>
<evidence type="ECO:0000313" key="2">
    <source>
        <dbReference type="EMBL" id="BBZ35127.1"/>
    </source>
</evidence>
<feature type="region of interest" description="Disordered" evidence="1">
    <location>
        <begin position="384"/>
        <end position="428"/>
    </location>
</feature>
<keyword evidence="3" id="KW-1185">Reference proteome</keyword>
<evidence type="ECO:0000256" key="1">
    <source>
        <dbReference type="SAM" id="MobiDB-lite"/>
    </source>
</evidence>
<protein>
    <submittedName>
        <fullName evidence="2">Uncharacterized protein</fullName>
    </submittedName>
</protein>
<dbReference type="RefSeq" id="WP_085149480.1">
    <property type="nucleotide sequence ID" value="NZ_AP022612.1"/>
</dbReference>
<proteinExistence type="predicted"/>
<evidence type="ECO:0000313" key="3">
    <source>
        <dbReference type="Proteomes" id="UP000466931"/>
    </source>
</evidence>
<reference evidence="2" key="2">
    <citation type="submission" date="2020-02" db="EMBL/GenBank/DDBJ databases">
        <authorList>
            <person name="Matsumoto Y."/>
            <person name="Motooka D."/>
            <person name="Nakamura S."/>
        </authorList>
    </citation>
    <scope>NUCLEOTIDE SEQUENCE</scope>
    <source>
        <strain evidence="2">JCM 13671</strain>
    </source>
</reference>
<feature type="compositionally biased region" description="Basic and acidic residues" evidence="1">
    <location>
        <begin position="396"/>
        <end position="406"/>
    </location>
</feature>
<name>A0A7I7Y0L0_9MYCO</name>
<dbReference type="AlphaFoldDB" id="A0A7I7Y0L0"/>
<sequence>MVEPQAQLACFGAIDEALPKCSPGTVQMVEEQLPGVTRPGRRGWYGELQRFLSKNEDALRPVDGEQPASVMLPDFADAVSMVLDEPRERILGTEPVAVRAPTAQDLIEDCASNASSLIRASTVINKIVEAENGTHVFGEKAADALLFDGNVDPLAVVVNHATALPEDRSVEIASKLRASTSRAEVDQTLREMVNEDPDTVSLRIEDHYTARLRNLKGRWSSILSSDWQRPELTLEQFKRFIEPRNWHLLYDFFSAMEWNRPQTSNGWTRILEVVSPDPLDRWMLKTTLRYWKTETRDGGICINYDLAELRDPHDSRLVEVDNGYIWITNLDRDDPDAGVRVRASKELRIRGLSPTATAALGIYTGWPDAAAQLLTAKAASPPDGCIEFGPVSPTEEPAHAGPHEGADTSDTDELGQPTAPTEAPDLPTGWREALLDNAQTQALEFTQTVSDLTKETVNKWSDGIKPSDIIDIGTDWGTTLTDFAMSSFEQAVNTVRPPSKESP</sequence>
<organism evidence="2 3">
    <name type="scientific">Mycolicibacterium confluentis</name>
    <dbReference type="NCBI Taxonomy" id="28047"/>
    <lineage>
        <taxon>Bacteria</taxon>
        <taxon>Bacillati</taxon>
        <taxon>Actinomycetota</taxon>
        <taxon>Actinomycetes</taxon>
        <taxon>Mycobacteriales</taxon>
        <taxon>Mycobacteriaceae</taxon>
        <taxon>Mycolicibacterium</taxon>
    </lineage>
</organism>